<dbReference type="InterPro" id="IPR005835">
    <property type="entry name" value="NTP_transferase_dom"/>
</dbReference>
<keyword evidence="3" id="KW-0808">Transferase</keyword>
<evidence type="ECO:0000313" key="4">
    <source>
        <dbReference type="Proteomes" id="UP000507962"/>
    </source>
</evidence>
<evidence type="ECO:0000259" key="2">
    <source>
        <dbReference type="Pfam" id="PF01636"/>
    </source>
</evidence>
<feature type="domain" description="Nucleotidyl transferase" evidence="1">
    <location>
        <begin position="3"/>
        <end position="225"/>
    </location>
</feature>
<dbReference type="CDD" id="cd06422">
    <property type="entry name" value="NTP_transferase_like_1"/>
    <property type="match status" value="1"/>
</dbReference>
<dbReference type="SUPFAM" id="SSF56112">
    <property type="entry name" value="Protein kinase-like (PK-like)"/>
    <property type="match status" value="1"/>
</dbReference>
<dbReference type="InterPro" id="IPR050486">
    <property type="entry name" value="Mannose-1P_guanyltransferase"/>
</dbReference>
<accession>A0A4U8YHF9</accession>
<dbReference type="Gene3D" id="3.30.200.20">
    <property type="entry name" value="Phosphorylase Kinase, domain 1"/>
    <property type="match status" value="1"/>
</dbReference>
<evidence type="ECO:0000313" key="3">
    <source>
        <dbReference type="EMBL" id="VFQ42647.1"/>
    </source>
</evidence>
<dbReference type="Gene3D" id="3.90.550.10">
    <property type="entry name" value="Spore Coat Polysaccharide Biosynthesis Protein SpsA, Chain A"/>
    <property type="match status" value="1"/>
</dbReference>
<sequence>MQAMILAAGLGTRLLPHTEVRPKPLFTIGGVTLLERHINALADAGFDAVIINTCHLAEEIHRFIDHKSWPVKVHLRQEETLLDSAGAVANVADLLDGSPLLVVNGDTLTDIDPKALYEAHLEQGNTATLALMDRPEFNNVSVDTQGQIRAFREPTPKDMQRLAFTGMQVLSPEAMAAIPKRAYGMVDLYRDLIAKGKKVQGIALETCLWFDCGTEARYLEATKALMVPEAFKNTFDSAQGPFETIPLKGDGSDRRWSRITSPEGTLISCEHGIHPGFATEEAESMIRIGTHLRTKGIPISPVVSGDAVSGLVLVKDAGNTHLAELARTLPEPEVESLYQKVINTLIRFSQEGIQGFESAWCWQTPAYDKEMILTMECRYFMDAFINGYLGMNESAEPYQAAFNLIADKALEGSLTGLMHRDFQSRNIMVHQDASGAYIPTIIDFQGARRGPFQYDLASLLIDPYANLPLPMQDRLLSYTIRTIANQGIPTEKEFRTSYTFCSITRNLQMLGAFGKLTQKGKANFEKHIPLALATLGNRLRNLNNQYLTDLFRLIEKATPTAR</sequence>
<dbReference type="Proteomes" id="UP000507962">
    <property type="component" value="Unassembled WGS sequence"/>
</dbReference>
<dbReference type="PANTHER" id="PTHR22572">
    <property type="entry name" value="SUGAR-1-PHOSPHATE GUANYL TRANSFERASE"/>
    <property type="match status" value="1"/>
</dbReference>
<dbReference type="InterPro" id="IPR029044">
    <property type="entry name" value="Nucleotide-diphossugar_trans"/>
</dbReference>
<organism evidence="3 4">
    <name type="scientific">Desulfoluna butyratoxydans</name>
    <dbReference type="NCBI Taxonomy" id="231438"/>
    <lineage>
        <taxon>Bacteria</taxon>
        <taxon>Pseudomonadati</taxon>
        <taxon>Thermodesulfobacteriota</taxon>
        <taxon>Desulfobacteria</taxon>
        <taxon>Desulfobacterales</taxon>
        <taxon>Desulfolunaceae</taxon>
        <taxon>Desulfoluna</taxon>
    </lineage>
</organism>
<protein>
    <submittedName>
        <fullName evidence="3">Nucleotide-diphospho-sugar transferases</fullName>
    </submittedName>
</protein>
<evidence type="ECO:0000259" key="1">
    <source>
        <dbReference type="Pfam" id="PF00483"/>
    </source>
</evidence>
<dbReference type="GO" id="GO:0016740">
    <property type="term" value="F:transferase activity"/>
    <property type="evidence" value="ECO:0007669"/>
    <property type="project" value="UniProtKB-KW"/>
</dbReference>
<name>A0A4U8YHF9_9BACT</name>
<reference evidence="3 4" key="1">
    <citation type="submission" date="2019-03" db="EMBL/GenBank/DDBJ databases">
        <authorList>
            <person name="Nijsse B."/>
        </authorList>
    </citation>
    <scope>NUCLEOTIDE SEQUENCE [LARGE SCALE GENOMIC DNA]</scope>
    <source>
        <strain evidence="3">Desulfoluna butyratoxydans MSL71</strain>
    </source>
</reference>
<feature type="domain" description="Aminoglycoside phosphotransferase" evidence="2">
    <location>
        <begin position="246"/>
        <end position="462"/>
    </location>
</feature>
<dbReference type="SUPFAM" id="SSF53448">
    <property type="entry name" value="Nucleotide-diphospho-sugar transferases"/>
    <property type="match status" value="1"/>
</dbReference>
<dbReference type="Pfam" id="PF01636">
    <property type="entry name" value="APH"/>
    <property type="match status" value="1"/>
</dbReference>
<gene>
    <name evidence="3" type="ORF">MSL71_2680</name>
</gene>
<dbReference type="InterPro" id="IPR002575">
    <property type="entry name" value="Aminoglycoside_PTrfase"/>
</dbReference>
<dbReference type="Pfam" id="PF00483">
    <property type="entry name" value="NTP_transferase"/>
    <property type="match status" value="1"/>
</dbReference>
<dbReference type="RefSeq" id="WP_180136877.1">
    <property type="nucleotide sequence ID" value="NZ_CAADHO010000001.1"/>
</dbReference>
<dbReference type="InterPro" id="IPR011009">
    <property type="entry name" value="Kinase-like_dom_sf"/>
</dbReference>
<dbReference type="AlphaFoldDB" id="A0A4U8YHF9"/>
<proteinExistence type="predicted"/>
<dbReference type="EMBL" id="CAADHO010000001">
    <property type="protein sequence ID" value="VFQ42647.1"/>
    <property type="molecule type" value="Genomic_DNA"/>
</dbReference>
<keyword evidence="4" id="KW-1185">Reference proteome</keyword>
<dbReference type="Gene3D" id="3.90.1200.10">
    <property type="match status" value="1"/>
</dbReference>